<sequence length="244" mass="27012">MRLSVIIIARNEARNLADCLESVRFADEIVVVDSGSTDETVDIARSLGARVEVTSDWPGFGPQKNRALALATGDWVLSLDADERVTPELAAAIADTLRAPRHDAYDMPRLSSFCGRFIRHSGWWPDRVLRLFRRGTARFSDDLVHEKVVADGEVGHLAPHLLHYTYPDLDSAIAKMNRYSTDSAQALHARGRRAGMGAAIGHGAWTFVRLYLFKRGFLDGRHGFLLAATAAAGSFYRYAKLSLK</sequence>
<evidence type="ECO:0000259" key="2">
    <source>
        <dbReference type="Pfam" id="PF00535"/>
    </source>
</evidence>
<dbReference type="InterPro" id="IPR001173">
    <property type="entry name" value="Glyco_trans_2-like"/>
</dbReference>
<evidence type="ECO:0000313" key="3">
    <source>
        <dbReference type="EMBL" id="GAA0505761.1"/>
    </source>
</evidence>
<dbReference type="EMBL" id="BAAAEN010000007">
    <property type="protein sequence ID" value="GAA0505761.1"/>
    <property type="molecule type" value="Genomic_DNA"/>
</dbReference>
<dbReference type="SUPFAM" id="SSF53448">
    <property type="entry name" value="Nucleotide-diphospho-sugar transferases"/>
    <property type="match status" value="1"/>
</dbReference>
<dbReference type="PANTHER" id="PTHR43630">
    <property type="entry name" value="POLY-BETA-1,6-N-ACETYL-D-GLUCOSAMINE SYNTHASE"/>
    <property type="match status" value="1"/>
</dbReference>
<dbReference type="Gene3D" id="3.90.550.10">
    <property type="entry name" value="Spore Coat Polysaccharide Biosynthesis Protein SpsA, Chain A"/>
    <property type="match status" value="1"/>
</dbReference>
<name>A0ABP3LTU3_9BURK</name>
<keyword evidence="4" id="KW-1185">Reference proteome</keyword>
<feature type="domain" description="Glycosyltransferase 2-like" evidence="2">
    <location>
        <begin position="4"/>
        <end position="133"/>
    </location>
</feature>
<dbReference type="RefSeq" id="WP_087840798.1">
    <property type="nucleotide sequence ID" value="NZ_BAAAEN010000007.1"/>
</dbReference>
<dbReference type="Proteomes" id="UP001501706">
    <property type="component" value="Unassembled WGS sequence"/>
</dbReference>
<dbReference type="PANTHER" id="PTHR43630:SF2">
    <property type="entry name" value="GLYCOSYLTRANSFERASE"/>
    <property type="match status" value="1"/>
</dbReference>
<dbReference type="CDD" id="cd02511">
    <property type="entry name" value="Beta4Glucosyltransferase"/>
    <property type="match status" value="1"/>
</dbReference>
<dbReference type="InterPro" id="IPR029044">
    <property type="entry name" value="Nucleotide-diphossugar_trans"/>
</dbReference>
<evidence type="ECO:0000256" key="1">
    <source>
        <dbReference type="ARBA" id="ARBA00038494"/>
    </source>
</evidence>
<gene>
    <name evidence="3" type="ORF">GCM10009097_23560</name>
</gene>
<comment type="caution">
    <text evidence="3">The sequence shown here is derived from an EMBL/GenBank/DDBJ whole genome shotgun (WGS) entry which is preliminary data.</text>
</comment>
<proteinExistence type="inferred from homology"/>
<comment type="similarity">
    <text evidence="1">Belongs to the glycosyltransferase 2 family. WaaE/KdtX subfamily.</text>
</comment>
<dbReference type="Pfam" id="PF00535">
    <property type="entry name" value="Glycos_transf_2"/>
    <property type="match status" value="1"/>
</dbReference>
<evidence type="ECO:0000313" key="4">
    <source>
        <dbReference type="Proteomes" id="UP001501706"/>
    </source>
</evidence>
<reference evidence="4" key="1">
    <citation type="journal article" date="2019" name="Int. J. Syst. Evol. Microbiol.">
        <title>The Global Catalogue of Microorganisms (GCM) 10K type strain sequencing project: providing services to taxonomists for standard genome sequencing and annotation.</title>
        <authorList>
            <consortium name="The Broad Institute Genomics Platform"/>
            <consortium name="The Broad Institute Genome Sequencing Center for Infectious Disease"/>
            <person name="Wu L."/>
            <person name="Ma J."/>
        </authorList>
    </citation>
    <scope>NUCLEOTIDE SEQUENCE [LARGE SCALE GENOMIC DNA]</scope>
    <source>
        <strain evidence="4">JCM 14330</strain>
    </source>
</reference>
<organism evidence="3 4">
    <name type="scientific">Pigmentiphaga daeguensis</name>
    <dbReference type="NCBI Taxonomy" id="414049"/>
    <lineage>
        <taxon>Bacteria</taxon>
        <taxon>Pseudomonadati</taxon>
        <taxon>Pseudomonadota</taxon>
        <taxon>Betaproteobacteria</taxon>
        <taxon>Burkholderiales</taxon>
        <taxon>Alcaligenaceae</taxon>
        <taxon>Pigmentiphaga</taxon>
    </lineage>
</organism>
<protein>
    <submittedName>
        <fullName evidence="3">Glycosyltransferase family 2 protein</fullName>
    </submittedName>
</protein>
<accession>A0ABP3LTU3</accession>